<dbReference type="EMBL" id="MLCN01000064">
    <property type="protein sequence ID" value="ONG37210.1"/>
    <property type="molecule type" value="Genomic_DNA"/>
</dbReference>
<comment type="catalytic activity">
    <reaction evidence="9">
        <text>Release of signal peptides from bacterial membrane prolipoproteins. Hydrolyzes -Xaa-Yaa-Zaa-|-(S,diacylglyceryl)Cys-, in which Xaa is hydrophobic (preferably Leu), and Yaa (Ala or Ser) and Zaa (Gly or Ala) have small, neutral side chains.</text>
        <dbReference type="EC" id="3.4.23.36"/>
    </reaction>
</comment>
<evidence type="ECO:0000313" key="12">
    <source>
        <dbReference type="Proteomes" id="UP000192132"/>
    </source>
</evidence>
<organism evidence="11 12">
    <name type="scientific">Alkanindiges hydrocarboniclasticus</name>
    <dbReference type="NCBI Taxonomy" id="1907941"/>
    <lineage>
        <taxon>Bacteria</taxon>
        <taxon>Pseudomonadati</taxon>
        <taxon>Pseudomonadota</taxon>
        <taxon>Gammaproteobacteria</taxon>
        <taxon>Moraxellales</taxon>
        <taxon>Moraxellaceae</taxon>
        <taxon>Alkanindiges</taxon>
    </lineage>
</organism>
<keyword evidence="4 9" id="KW-0812">Transmembrane</keyword>
<dbReference type="EC" id="3.4.23.36" evidence="9"/>
<dbReference type="Proteomes" id="UP000192132">
    <property type="component" value="Unassembled WGS sequence"/>
</dbReference>
<comment type="pathway">
    <text evidence="9">Protein modification; lipoprotein biosynthesis (signal peptide cleavage).</text>
</comment>
<evidence type="ECO:0000256" key="1">
    <source>
        <dbReference type="ARBA" id="ARBA00006139"/>
    </source>
</evidence>
<dbReference type="PRINTS" id="PR00781">
    <property type="entry name" value="LIPOSIGPTASE"/>
</dbReference>
<dbReference type="NCBIfam" id="TIGR00077">
    <property type="entry name" value="lspA"/>
    <property type="match status" value="1"/>
</dbReference>
<evidence type="ECO:0000256" key="3">
    <source>
        <dbReference type="ARBA" id="ARBA00022670"/>
    </source>
</evidence>
<evidence type="ECO:0000256" key="10">
    <source>
        <dbReference type="RuleBase" id="RU004181"/>
    </source>
</evidence>
<evidence type="ECO:0000256" key="4">
    <source>
        <dbReference type="ARBA" id="ARBA00022692"/>
    </source>
</evidence>
<dbReference type="HAMAP" id="MF_00161">
    <property type="entry name" value="LspA"/>
    <property type="match status" value="1"/>
</dbReference>
<keyword evidence="5 9" id="KW-0064">Aspartyl protease</keyword>
<comment type="similarity">
    <text evidence="1 9 10">Belongs to the peptidase A8 family.</text>
</comment>
<dbReference type="UniPathway" id="UPA00665"/>
<name>A0A1S8CSJ3_9GAMM</name>
<comment type="caution">
    <text evidence="11">The sequence shown here is derived from an EMBL/GenBank/DDBJ whole genome shotgun (WGS) entry which is preliminary data.</text>
</comment>
<keyword evidence="8 9" id="KW-0472">Membrane</keyword>
<dbReference type="AlphaFoldDB" id="A0A1S8CSJ3"/>
<dbReference type="PANTHER" id="PTHR33695">
    <property type="entry name" value="LIPOPROTEIN SIGNAL PEPTIDASE"/>
    <property type="match status" value="1"/>
</dbReference>
<keyword evidence="3 9" id="KW-0645">Protease</keyword>
<protein>
    <recommendedName>
        <fullName evidence="9">Lipoprotein signal peptidase</fullName>
        <ecNumber evidence="9">3.4.23.36</ecNumber>
    </recommendedName>
    <alternativeName>
        <fullName evidence="9">Prolipoprotein signal peptidase</fullName>
    </alternativeName>
    <alternativeName>
        <fullName evidence="9">Signal peptidase II</fullName>
        <shortName evidence="9">SPase II</shortName>
    </alternativeName>
</protein>
<feature type="active site" evidence="9">
    <location>
        <position position="170"/>
    </location>
</feature>
<evidence type="ECO:0000256" key="2">
    <source>
        <dbReference type="ARBA" id="ARBA00022475"/>
    </source>
</evidence>
<dbReference type="GO" id="GO:0005886">
    <property type="term" value="C:plasma membrane"/>
    <property type="evidence" value="ECO:0007669"/>
    <property type="project" value="UniProtKB-SubCell"/>
</dbReference>
<feature type="active site" evidence="9">
    <location>
        <position position="151"/>
    </location>
</feature>
<comment type="subcellular location">
    <subcellularLocation>
        <location evidence="9">Cell membrane</location>
        <topology evidence="9">Multi-pass membrane protein</topology>
    </subcellularLocation>
</comment>
<feature type="transmembrane region" description="Helical" evidence="9">
    <location>
        <begin position="98"/>
        <end position="116"/>
    </location>
</feature>
<accession>A0A1S8CSJ3</accession>
<keyword evidence="12" id="KW-1185">Reference proteome</keyword>
<proteinExistence type="inferred from homology"/>
<dbReference type="InterPro" id="IPR001872">
    <property type="entry name" value="Peptidase_A8"/>
</dbReference>
<evidence type="ECO:0000313" key="11">
    <source>
        <dbReference type="EMBL" id="ONG37210.1"/>
    </source>
</evidence>
<comment type="function">
    <text evidence="9">This protein specifically catalyzes the removal of signal peptides from prolipoproteins.</text>
</comment>
<comment type="caution">
    <text evidence="9">Lacks conserved residue(s) required for the propagation of feature annotation.</text>
</comment>
<evidence type="ECO:0000256" key="8">
    <source>
        <dbReference type="ARBA" id="ARBA00023136"/>
    </source>
</evidence>
<dbReference type="PANTHER" id="PTHR33695:SF1">
    <property type="entry name" value="LIPOPROTEIN SIGNAL PEPTIDASE"/>
    <property type="match status" value="1"/>
</dbReference>
<evidence type="ECO:0000256" key="7">
    <source>
        <dbReference type="ARBA" id="ARBA00022989"/>
    </source>
</evidence>
<dbReference type="Pfam" id="PF01252">
    <property type="entry name" value="Peptidase_A8"/>
    <property type="match status" value="1"/>
</dbReference>
<dbReference type="STRING" id="1907941.BKE30_15035"/>
<keyword evidence="2 9" id="KW-1003">Cell membrane</keyword>
<evidence type="ECO:0000256" key="6">
    <source>
        <dbReference type="ARBA" id="ARBA00022801"/>
    </source>
</evidence>
<dbReference type="OrthoDB" id="9810259at2"/>
<dbReference type="GO" id="GO:0006508">
    <property type="term" value="P:proteolysis"/>
    <property type="evidence" value="ECO:0007669"/>
    <property type="project" value="UniProtKB-KW"/>
</dbReference>
<gene>
    <name evidence="9" type="primary">lspA</name>
    <name evidence="11" type="ORF">BKE30_15035</name>
</gene>
<evidence type="ECO:0000256" key="5">
    <source>
        <dbReference type="ARBA" id="ARBA00022750"/>
    </source>
</evidence>
<keyword evidence="6 9" id="KW-0378">Hydrolase</keyword>
<sequence length="184" mass="20717">MPNTMQTNSTKNGLFQFYLHNLVWLGLAVLAIVLDQWTKLIALTKIPHVDLPCQEDVEKICAYSDSIQVLPHIFDWTLAYNHGAAFSLLSDAGGWQRYLFTGLASVVSLLFIFWLMRIPKRLIILPIAVSLILGGAIGNLINRITLGYVIDFIHIHYEKTWSFPVFNLADSSITGTVANRDLSR</sequence>
<keyword evidence="7 9" id="KW-1133">Transmembrane helix</keyword>
<feature type="transmembrane region" description="Helical" evidence="9">
    <location>
        <begin position="15"/>
        <end position="34"/>
    </location>
</feature>
<reference evidence="11 12" key="1">
    <citation type="submission" date="2016-10" db="EMBL/GenBank/DDBJ databases">
        <title>Draft Genome sequence of Alkanindiges sp. strain H1.</title>
        <authorList>
            <person name="Subhash Y."/>
            <person name="Lee S."/>
        </authorList>
    </citation>
    <scope>NUCLEOTIDE SEQUENCE [LARGE SCALE GENOMIC DNA]</scope>
    <source>
        <strain evidence="11 12">H1</strain>
    </source>
</reference>
<evidence type="ECO:0000256" key="9">
    <source>
        <dbReference type="HAMAP-Rule" id="MF_00161"/>
    </source>
</evidence>
<dbReference type="GO" id="GO:0004190">
    <property type="term" value="F:aspartic-type endopeptidase activity"/>
    <property type="evidence" value="ECO:0007669"/>
    <property type="project" value="UniProtKB-UniRule"/>
</dbReference>
<dbReference type="RefSeq" id="WP_076879399.1">
    <property type="nucleotide sequence ID" value="NZ_MLCN01000064.1"/>
</dbReference>
<feature type="transmembrane region" description="Helical" evidence="9">
    <location>
        <begin position="122"/>
        <end position="141"/>
    </location>
</feature>